<feature type="domain" description="DUF397" evidence="1">
    <location>
        <begin position="3"/>
        <end position="43"/>
    </location>
</feature>
<evidence type="ECO:0000313" key="3">
    <source>
        <dbReference type="Proteomes" id="UP000298860"/>
    </source>
</evidence>
<dbReference type="Pfam" id="PF04149">
    <property type="entry name" value="DUF397"/>
    <property type="match status" value="1"/>
</dbReference>
<dbReference type="RefSeq" id="WP_137815556.1">
    <property type="nucleotide sequence ID" value="NZ_BJFL01000025.1"/>
</dbReference>
<name>A0A4D4JB31_9PSEU</name>
<gene>
    <name evidence="2" type="ORF">GTS_41850</name>
</gene>
<organism evidence="2 3">
    <name type="scientific">Gandjariella thermophila</name>
    <dbReference type="NCBI Taxonomy" id="1931992"/>
    <lineage>
        <taxon>Bacteria</taxon>
        <taxon>Bacillati</taxon>
        <taxon>Actinomycetota</taxon>
        <taxon>Actinomycetes</taxon>
        <taxon>Pseudonocardiales</taxon>
        <taxon>Pseudonocardiaceae</taxon>
        <taxon>Gandjariella</taxon>
    </lineage>
</organism>
<dbReference type="InterPro" id="IPR007278">
    <property type="entry name" value="DUF397"/>
</dbReference>
<proteinExistence type="predicted"/>
<comment type="caution">
    <text evidence="2">The sequence shown here is derived from an EMBL/GenBank/DDBJ whole genome shotgun (WGS) entry which is preliminary data.</text>
</comment>
<dbReference type="AlphaFoldDB" id="A0A4D4JB31"/>
<accession>A0A4D4JB31</accession>
<keyword evidence="3" id="KW-1185">Reference proteome</keyword>
<evidence type="ECO:0000259" key="1">
    <source>
        <dbReference type="Pfam" id="PF04149"/>
    </source>
</evidence>
<reference evidence="3" key="1">
    <citation type="submission" date="2019-04" db="EMBL/GenBank/DDBJ databases">
        <title>Draft genome sequence of Pseudonocardiaceae bacterium SL3-2-4.</title>
        <authorList>
            <person name="Ningsih F."/>
            <person name="Yokota A."/>
            <person name="Sakai Y."/>
            <person name="Nanatani K."/>
            <person name="Yabe S."/>
            <person name="Oetari A."/>
            <person name="Sjamsuridzal W."/>
        </authorList>
    </citation>
    <scope>NUCLEOTIDE SEQUENCE [LARGE SCALE GENOMIC DNA]</scope>
    <source>
        <strain evidence="3">SL3-2-4</strain>
    </source>
</reference>
<sequence length="55" mass="6016">MQNWRKSSHSDQANGCVEVANTLDAIRDSKNPTGPTLHVNVTELVTAAKAGRLRR</sequence>
<protein>
    <recommendedName>
        <fullName evidence="1">DUF397 domain-containing protein</fullName>
    </recommendedName>
</protein>
<dbReference type="EMBL" id="BJFL01000025">
    <property type="protein sequence ID" value="GDY32552.1"/>
    <property type="molecule type" value="Genomic_DNA"/>
</dbReference>
<evidence type="ECO:0000313" key="2">
    <source>
        <dbReference type="EMBL" id="GDY32552.1"/>
    </source>
</evidence>
<dbReference type="OrthoDB" id="3430276at2"/>
<dbReference type="Proteomes" id="UP000298860">
    <property type="component" value="Unassembled WGS sequence"/>
</dbReference>